<dbReference type="Gene3D" id="3.90.1150.50">
    <property type="entry name" value="Transcription-repair-coupling factor, D7 domain"/>
    <property type="match status" value="1"/>
</dbReference>
<dbReference type="InterPro" id="IPR005118">
    <property type="entry name" value="TRCF_C"/>
</dbReference>
<evidence type="ECO:0000256" key="3">
    <source>
        <dbReference type="ARBA" id="ARBA00022763"/>
    </source>
</evidence>
<dbReference type="Pfam" id="PF02559">
    <property type="entry name" value="CarD_TRCF_RID"/>
    <property type="match status" value="1"/>
</dbReference>
<dbReference type="NCBIfam" id="TIGR00580">
    <property type="entry name" value="mfd"/>
    <property type="match status" value="1"/>
</dbReference>
<dbReference type="KEGG" id="luo:HHL09_01090"/>
<dbReference type="InterPro" id="IPR037235">
    <property type="entry name" value="TRCF-like_C_D7"/>
</dbReference>
<dbReference type="PANTHER" id="PTHR47964">
    <property type="entry name" value="ATP-DEPENDENT DNA HELICASE HOMOLOG RECG, CHLOROPLASTIC"/>
    <property type="match status" value="1"/>
</dbReference>
<evidence type="ECO:0000256" key="6">
    <source>
        <dbReference type="ARBA" id="ARBA00022840"/>
    </source>
</evidence>
<evidence type="ECO:0000256" key="9">
    <source>
        <dbReference type="HAMAP-Rule" id="MF_00969"/>
    </source>
</evidence>
<dbReference type="SMART" id="SM01058">
    <property type="entry name" value="CarD_TRCF"/>
    <property type="match status" value="1"/>
</dbReference>
<dbReference type="InterPro" id="IPR036101">
    <property type="entry name" value="CarD-like/TRCF_RID_sf"/>
</dbReference>
<name>A0A858RCB7_9BACT</name>
<dbReference type="GO" id="GO:0003684">
    <property type="term" value="F:damaged DNA binding"/>
    <property type="evidence" value="ECO:0007669"/>
    <property type="project" value="InterPro"/>
</dbReference>
<dbReference type="InterPro" id="IPR001650">
    <property type="entry name" value="Helicase_C-like"/>
</dbReference>
<accession>A0A858RCB7</accession>
<dbReference type="Gene3D" id="2.40.10.170">
    <property type="match status" value="1"/>
</dbReference>
<dbReference type="EC" id="3.6.4.-" evidence="9"/>
<dbReference type="Pfam" id="PF00270">
    <property type="entry name" value="DEAD"/>
    <property type="match status" value="1"/>
</dbReference>
<dbReference type="InterPro" id="IPR047112">
    <property type="entry name" value="RecG/Mfd"/>
</dbReference>
<dbReference type="Proteomes" id="UP000501812">
    <property type="component" value="Chromosome"/>
</dbReference>
<dbReference type="GO" id="GO:0016787">
    <property type="term" value="F:hydrolase activity"/>
    <property type="evidence" value="ECO:0007669"/>
    <property type="project" value="UniProtKB-KW"/>
</dbReference>
<evidence type="ECO:0000256" key="7">
    <source>
        <dbReference type="ARBA" id="ARBA00023125"/>
    </source>
</evidence>
<keyword evidence="13" id="KW-1185">Reference proteome</keyword>
<keyword evidence="4 9" id="KW-0378">Hydrolase</keyword>
<keyword evidence="8 9" id="KW-0234">DNA repair</keyword>
<dbReference type="Gene3D" id="3.30.2060.10">
    <property type="entry name" value="Penicillin-binding protein 1b domain"/>
    <property type="match status" value="1"/>
</dbReference>
<proteinExistence type="inferred from homology"/>
<dbReference type="SMART" id="SM00490">
    <property type="entry name" value="HELICc"/>
    <property type="match status" value="1"/>
</dbReference>
<evidence type="ECO:0000256" key="1">
    <source>
        <dbReference type="ARBA" id="ARBA00022490"/>
    </source>
</evidence>
<dbReference type="PANTHER" id="PTHR47964:SF1">
    <property type="entry name" value="ATP-DEPENDENT DNA HELICASE HOMOLOG RECG, CHLOROPLASTIC"/>
    <property type="match status" value="1"/>
</dbReference>
<dbReference type="SMART" id="SM00982">
    <property type="entry name" value="TRCF"/>
    <property type="match status" value="1"/>
</dbReference>
<evidence type="ECO:0000259" key="10">
    <source>
        <dbReference type="PROSITE" id="PS51192"/>
    </source>
</evidence>
<keyword evidence="1 9" id="KW-0963">Cytoplasm</keyword>
<sequence length="1086" mass="120831">MEPLYLPYFPDKRSPFSFADSRSPAKVSPVPRKADAQDDWLLRAIGQPDFEQRLALAASGAGSVLFEHVDEAAHAWLAAVLCRHLNESGKHRLWLVCQGPRQRERLSAELELWGVQADDLPEMPVELEGGQLADPEAAAARLEVLDTAAQKKTCVILCGPDAFSQAAPSPAELAGSRITVRQGTEADPLDLAAKLSAHGYDRVTTVQGRGQFAVRGGILDVFPWQGGHPLRIEFFDTEVDSLREFDVDTQASIAKLDQAELLLAEPELEATVADYVRPDDVLIAFEEAEVDAKLRITSGAAPGEGEEDFTTACFGSPLGTFEAGDFVLEQSRRQRFFDQLDEWRAQDWKIGMVFSNKGEEDRFVELAGQDTIGDVVRLRGELVQGFTVPAARMAVLSSSELFGRYRTPGTLKRSRHEGHRVLTARASLDDIEEGDLVVHHEYGIGRFRGIAPGETGEEISIEYKDGGLLSVPIDQAHLVAKYVGLGGKTPDLNKLGGAAWKNIRKSAEKSILDYAAQLLRVQAERQAEPGIPHPPDSRWMWEFENSFHFTETPDQRRAIEQSKRDMESTKPMDRLICGDVGFGKTEVAIRAAFKAATGGMQVAILVPTTVLAEQHWRTFRERMSDYPIRVDLLNRFRTPAQVRDTIQGLADGSVDIVIGTHRLISGDVEFKNLGLAVVDEEQRFGVKHKEKFKELFSRIDVMTLSATPIPRTLYMALMGARDMSTIDTPPPNRLPVHTSVVQYDERIIREAIQREMKRGGQVFFLHNRVKSIEMMRKKLEELVPEARILVGHGQMEKDELEVVMRKFVHGEADILLATTIIETGIDIPNANTILIDRADRFGLADLYQLRGRVGRAGEKAYAILLLPRDFITAGDARKRIHAIKQYTALGSGFKIAMRDLEIRGAGNLLGTKQSGHIAAVGFDLYCQLLRQSVDRLQGKVPKARVEASFRSDFVAFSENEFARGSGDGPLLPAYLPNSWLGETQLRVGAYRELAEAMSLKELDAVEARWKDRFGRLPEPAENLITVGRLRLLAANKGVASVEIKGQRLMLQRGGDYIMLEGRRFPRLTSEKPKQKLLEAVEMLKVL</sequence>
<dbReference type="InterPro" id="IPR014001">
    <property type="entry name" value="Helicase_ATP-bd"/>
</dbReference>
<keyword evidence="5" id="KW-0347">Helicase</keyword>
<keyword evidence="7 9" id="KW-0238">DNA-binding</keyword>
<dbReference type="SUPFAM" id="SSF52540">
    <property type="entry name" value="P-loop containing nucleoside triphosphate hydrolases"/>
    <property type="match status" value="2"/>
</dbReference>
<dbReference type="Pfam" id="PF03461">
    <property type="entry name" value="TRCF"/>
    <property type="match status" value="1"/>
</dbReference>
<evidence type="ECO:0000259" key="11">
    <source>
        <dbReference type="PROSITE" id="PS51194"/>
    </source>
</evidence>
<comment type="similarity">
    <text evidence="9">In the N-terminal section; belongs to the UvrB family.</text>
</comment>
<dbReference type="AlphaFoldDB" id="A0A858RCB7"/>
<comment type="function">
    <text evidence="9">Couples transcription and DNA repair by recognizing RNA polymerase (RNAP) stalled at DNA lesions. Mediates ATP-dependent release of RNAP and its truncated transcript from the DNA, and recruitment of nucleotide excision repair machinery to the damaged site.</text>
</comment>
<dbReference type="InterPro" id="IPR011545">
    <property type="entry name" value="DEAD/DEAH_box_helicase_dom"/>
</dbReference>
<evidence type="ECO:0000256" key="5">
    <source>
        <dbReference type="ARBA" id="ARBA00022806"/>
    </source>
</evidence>
<dbReference type="GO" id="GO:0000716">
    <property type="term" value="P:transcription-coupled nucleotide-excision repair, DNA damage recognition"/>
    <property type="evidence" value="ECO:0007669"/>
    <property type="project" value="UniProtKB-UniRule"/>
</dbReference>
<dbReference type="EMBL" id="CP051774">
    <property type="protein sequence ID" value="QJE94437.1"/>
    <property type="molecule type" value="Genomic_DNA"/>
</dbReference>
<dbReference type="InterPro" id="IPR041471">
    <property type="entry name" value="UvrB_inter"/>
</dbReference>
<dbReference type="SUPFAM" id="SSF143517">
    <property type="entry name" value="TRCF domain-like"/>
    <property type="match status" value="1"/>
</dbReference>
<feature type="domain" description="Helicase ATP-binding" evidence="10">
    <location>
        <begin position="565"/>
        <end position="726"/>
    </location>
</feature>
<dbReference type="SMART" id="SM00487">
    <property type="entry name" value="DEXDc"/>
    <property type="match status" value="1"/>
</dbReference>
<dbReference type="CDD" id="cd17991">
    <property type="entry name" value="DEXHc_TRCF"/>
    <property type="match status" value="1"/>
</dbReference>
<dbReference type="InterPro" id="IPR027417">
    <property type="entry name" value="P-loop_NTPase"/>
</dbReference>
<organism evidence="12 13">
    <name type="scientific">Luteolibacter luteus</name>
    <dbReference type="NCBI Taxonomy" id="2728835"/>
    <lineage>
        <taxon>Bacteria</taxon>
        <taxon>Pseudomonadati</taxon>
        <taxon>Verrucomicrobiota</taxon>
        <taxon>Verrucomicrobiia</taxon>
        <taxon>Verrucomicrobiales</taxon>
        <taxon>Verrucomicrobiaceae</taxon>
        <taxon>Luteolibacter</taxon>
    </lineage>
</organism>
<evidence type="ECO:0000256" key="8">
    <source>
        <dbReference type="ARBA" id="ARBA00023204"/>
    </source>
</evidence>
<dbReference type="GO" id="GO:0005737">
    <property type="term" value="C:cytoplasm"/>
    <property type="evidence" value="ECO:0007669"/>
    <property type="project" value="UniProtKB-SubCell"/>
</dbReference>
<feature type="domain" description="Helicase C-terminal" evidence="11">
    <location>
        <begin position="739"/>
        <end position="901"/>
    </location>
</feature>
<evidence type="ECO:0000313" key="12">
    <source>
        <dbReference type="EMBL" id="QJE94437.1"/>
    </source>
</evidence>
<keyword evidence="3 9" id="KW-0227">DNA damage</keyword>
<dbReference type="GO" id="GO:0006355">
    <property type="term" value="P:regulation of DNA-templated transcription"/>
    <property type="evidence" value="ECO:0007669"/>
    <property type="project" value="UniProtKB-UniRule"/>
</dbReference>
<gene>
    <name evidence="9 12" type="primary">mfd</name>
    <name evidence="12" type="ORF">HHL09_01090</name>
</gene>
<evidence type="ECO:0000256" key="2">
    <source>
        <dbReference type="ARBA" id="ARBA00022741"/>
    </source>
</evidence>
<comment type="subcellular location">
    <subcellularLocation>
        <location evidence="9">Cytoplasm</location>
    </subcellularLocation>
</comment>
<dbReference type="Pfam" id="PF00271">
    <property type="entry name" value="Helicase_C"/>
    <property type="match status" value="1"/>
</dbReference>
<dbReference type="InterPro" id="IPR004576">
    <property type="entry name" value="Mfd"/>
</dbReference>
<dbReference type="PROSITE" id="PS51194">
    <property type="entry name" value="HELICASE_CTER"/>
    <property type="match status" value="1"/>
</dbReference>
<dbReference type="PROSITE" id="PS51192">
    <property type="entry name" value="HELICASE_ATP_BIND_1"/>
    <property type="match status" value="1"/>
</dbReference>
<dbReference type="InterPro" id="IPR003711">
    <property type="entry name" value="CarD-like/TRCF_RID"/>
</dbReference>
<keyword evidence="6 9" id="KW-0067">ATP-binding</keyword>
<reference evidence="12 13" key="1">
    <citation type="submission" date="2020-04" db="EMBL/GenBank/DDBJ databases">
        <title>Luteolibacter sp. G-1-1-1 isolated from soil.</title>
        <authorList>
            <person name="Dahal R.H."/>
        </authorList>
    </citation>
    <scope>NUCLEOTIDE SEQUENCE [LARGE SCALE GENOMIC DNA]</scope>
    <source>
        <strain evidence="12 13">G-1-1-1</strain>
    </source>
</reference>
<evidence type="ECO:0000256" key="4">
    <source>
        <dbReference type="ARBA" id="ARBA00022801"/>
    </source>
</evidence>
<dbReference type="HAMAP" id="MF_00969">
    <property type="entry name" value="TRCF"/>
    <property type="match status" value="1"/>
</dbReference>
<comment type="similarity">
    <text evidence="9">In the C-terminal section; belongs to the helicase family. RecG subfamily.</text>
</comment>
<protein>
    <recommendedName>
        <fullName evidence="9">Transcription-repair-coupling factor</fullName>
        <shortName evidence="9">TRCF</shortName>
        <ecNumber evidence="9">3.6.4.-</ecNumber>
    </recommendedName>
</protein>
<dbReference type="GO" id="GO:0005524">
    <property type="term" value="F:ATP binding"/>
    <property type="evidence" value="ECO:0007669"/>
    <property type="project" value="UniProtKB-UniRule"/>
</dbReference>
<dbReference type="GO" id="GO:0003678">
    <property type="term" value="F:DNA helicase activity"/>
    <property type="evidence" value="ECO:0007669"/>
    <property type="project" value="TreeGrafter"/>
</dbReference>
<dbReference type="SUPFAM" id="SSF141259">
    <property type="entry name" value="CarD-like"/>
    <property type="match status" value="1"/>
</dbReference>
<dbReference type="Gene3D" id="3.40.50.300">
    <property type="entry name" value="P-loop containing nucleotide triphosphate hydrolases"/>
    <property type="match status" value="2"/>
</dbReference>
<dbReference type="Pfam" id="PF17757">
    <property type="entry name" value="UvrB_inter"/>
    <property type="match status" value="1"/>
</dbReference>
<keyword evidence="2 9" id="KW-0547">Nucleotide-binding</keyword>
<evidence type="ECO:0000313" key="13">
    <source>
        <dbReference type="Proteomes" id="UP000501812"/>
    </source>
</evidence>